<evidence type="ECO:0000313" key="1">
    <source>
        <dbReference type="EMBL" id="AMB98640.1"/>
    </source>
</evidence>
<protein>
    <submittedName>
        <fullName evidence="1">Uncharacterized protein</fullName>
    </submittedName>
</protein>
<dbReference type="PIRSF" id="PIRSF001439">
    <property type="entry name" value="CryM"/>
    <property type="match status" value="1"/>
</dbReference>
<dbReference type="Gene3D" id="3.40.50.720">
    <property type="entry name" value="NAD(P)-binding Rossmann-like Domain"/>
    <property type="match status" value="1"/>
</dbReference>
<sequence>MTMQPTLLLNQSQIAGLVNTSQINQIVKETFVGLNQGSIINPSKVSLDLGETGNWPDHEGFMNAMPAYLGYQDLAGLKWVGGFLGDRKAAGLPYITGLITLLDPKLGHFLAVMDGAWITNHRTGAQVAVSLASVWDPSQPLVLGLYGAGMQARQMIIAVADLLTIDHVYVWNHREETAQKFKADMASYVAGDIIVCPVADQAGPCQAPVILTMTSAQEPLIKTDWIKPGHIVFPMGSFQEIENQLILKADQIIVDHIDQALNRGSLKSLHEKGEIGPEDVTMTIGDLVANKLSLANWQNEISLCIPIGTGAMDVAIAAYVYQAACQEKIGEVFDFTS</sequence>
<dbReference type="OrthoDB" id="9792005at2"/>
<dbReference type="InterPro" id="IPR036291">
    <property type="entry name" value="NAD(P)-bd_dom_sf"/>
</dbReference>
<dbReference type="PANTHER" id="PTHR13812">
    <property type="entry name" value="KETIMINE REDUCTASE MU-CRYSTALLIN"/>
    <property type="match status" value="1"/>
</dbReference>
<dbReference type="RefSeq" id="WP_067977299.1">
    <property type="nucleotide sequence ID" value="NZ_CP014163.1"/>
</dbReference>
<dbReference type="Proteomes" id="UP000062260">
    <property type="component" value="Chromosome"/>
</dbReference>
<proteinExistence type="predicted"/>
<dbReference type="Pfam" id="PF02423">
    <property type="entry name" value="OCD_Mu_crystall"/>
    <property type="match status" value="1"/>
</dbReference>
<dbReference type="InterPro" id="IPR023401">
    <property type="entry name" value="ODC_N"/>
</dbReference>
<dbReference type="KEGG" id="auh:AWM75_00910"/>
<accession>A0A0X8FJW0</accession>
<name>A0A0X8FJW0_9LACT</name>
<evidence type="ECO:0000313" key="2">
    <source>
        <dbReference type="Proteomes" id="UP000062260"/>
    </source>
</evidence>
<dbReference type="EMBL" id="CP014163">
    <property type="protein sequence ID" value="AMB98640.1"/>
    <property type="molecule type" value="Genomic_DNA"/>
</dbReference>
<reference evidence="2" key="2">
    <citation type="submission" date="2016-01" db="EMBL/GenBank/DDBJ databases">
        <title>Six Aerococcus type strain genome sequencing and assembly using PacBio and Illumina Hiseq.</title>
        <authorList>
            <person name="Carkaci D."/>
            <person name="Dargis R."/>
            <person name="Nielsen X.C."/>
            <person name="Skovgaard O."/>
            <person name="Fuursted K."/>
            <person name="Christensen J.J."/>
        </authorList>
    </citation>
    <scope>NUCLEOTIDE SEQUENCE [LARGE SCALE GENOMIC DNA]</scope>
    <source>
        <strain evidence="2">CCUG42038B</strain>
    </source>
</reference>
<keyword evidence="2" id="KW-1185">Reference proteome</keyword>
<dbReference type="Gene3D" id="3.30.1780.10">
    <property type="entry name" value="ornithine cyclodeaminase, domain 1"/>
    <property type="match status" value="1"/>
</dbReference>
<reference evidence="1 2" key="1">
    <citation type="journal article" date="2016" name="Genome Announc.">
        <title>Complete Genome Sequences of Aerococcus christensenii CCUG 28831T, Aerococcus sanguinicola CCUG 43001T, Aerococcus urinae CCUG 36881T, Aerococcus urinaeequi CCUG 28094T, Aerococcus urinaehominis CCUG 42038 BT, and Aerococcus viridans CCUG 4311T.</title>
        <authorList>
            <person name="Carkaci D."/>
            <person name="Dargis R."/>
            <person name="Nielsen X.C."/>
            <person name="Skovgaard O."/>
            <person name="Fuursted K."/>
            <person name="Christensen J.J."/>
        </authorList>
    </citation>
    <scope>NUCLEOTIDE SEQUENCE [LARGE SCALE GENOMIC DNA]</scope>
    <source>
        <strain evidence="1 2">CCUG42038B</strain>
    </source>
</reference>
<dbReference type="AlphaFoldDB" id="A0A0X8FJW0"/>
<dbReference type="InterPro" id="IPR003462">
    <property type="entry name" value="ODC_Mu_crystall"/>
</dbReference>
<dbReference type="GO" id="GO:0005737">
    <property type="term" value="C:cytoplasm"/>
    <property type="evidence" value="ECO:0007669"/>
    <property type="project" value="TreeGrafter"/>
</dbReference>
<dbReference type="STRING" id="128944.AWM75_00910"/>
<dbReference type="PANTHER" id="PTHR13812:SF19">
    <property type="entry name" value="KETIMINE REDUCTASE MU-CRYSTALLIN"/>
    <property type="match status" value="1"/>
</dbReference>
<gene>
    <name evidence="1" type="ORF">AWM75_00910</name>
</gene>
<organism evidence="1 2">
    <name type="scientific">Aerococcus urinaehominis</name>
    <dbReference type="NCBI Taxonomy" id="128944"/>
    <lineage>
        <taxon>Bacteria</taxon>
        <taxon>Bacillati</taxon>
        <taxon>Bacillota</taxon>
        <taxon>Bacilli</taxon>
        <taxon>Lactobacillales</taxon>
        <taxon>Aerococcaceae</taxon>
        <taxon>Aerococcus</taxon>
    </lineage>
</organism>
<dbReference type="SUPFAM" id="SSF51735">
    <property type="entry name" value="NAD(P)-binding Rossmann-fold domains"/>
    <property type="match status" value="1"/>
</dbReference>